<reference evidence="3 4" key="1">
    <citation type="submission" date="2018-10" db="EMBL/GenBank/DDBJ databases">
        <title>Bradyrhizobium sp. nov., effective nodules isolated from peanut in China.</title>
        <authorList>
            <person name="Li Y."/>
        </authorList>
    </citation>
    <scope>NUCLEOTIDE SEQUENCE [LARGE SCALE GENOMIC DNA]</scope>
    <source>
        <strain evidence="3 4">CCBAU 53426</strain>
    </source>
</reference>
<organism evidence="3 4">
    <name type="scientific">Bradyrhizobium guangzhouense</name>
    <dbReference type="NCBI Taxonomy" id="1325095"/>
    <lineage>
        <taxon>Bacteria</taxon>
        <taxon>Pseudomonadati</taxon>
        <taxon>Pseudomonadota</taxon>
        <taxon>Alphaproteobacteria</taxon>
        <taxon>Hyphomicrobiales</taxon>
        <taxon>Nitrobacteraceae</taxon>
        <taxon>Bradyrhizobium</taxon>
    </lineage>
</organism>
<keyword evidence="2" id="KW-1133">Transmembrane helix</keyword>
<gene>
    <name evidence="3" type="ORF">EAS56_10035</name>
</gene>
<evidence type="ECO:0000256" key="2">
    <source>
        <dbReference type="SAM" id="Phobius"/>
    </source>
</evidence>
<evidence type="ECO:0000256" key="1">
    <source>
        <dbReference type="SAM" id="MobiDB-lite"/>
    </source>
</evidence>
<keyword evidence="4" id="KW-1185">Reference proteome</keyword>
<feature type="transmembrane region" description="Helical" evidence="2">
    <location>
        <begin position="69"/>
        <end position="94"/>
    </location>
</feature>
<keyword evidence="2" id="KW-0812">Transmembrane</keyword>
<feature type="compositionally biased region" description="Basic and acidic residues" evidence="1">
    <location>
        <begin position="132"/>
        <end position="141"/>
    </location>
</feature>
<protein>
    <submittedName>
        <fullName evidence="3">Uncharacterized protein</fullName>
    </submittedName>
</protein>
<accession>A0ABY0EC44</accession>
<feature type="transmembrane region" description="Helical" evidence="2">
    <location>
        <begin position="40"/>
        <end position="57"/>
    </location>
</feature>
<dbReference type="Proteomes" id="UP000290401">
    <property type="component" value="Unassembled WGS sequence"/>
</dbReference>
<sequence length="153" mass="17356">MKRFWRKWTYEVPLAIGDALWDVLVVQLAALLDRLTVRKIIAFIPVVILIGAYYHSIPIPPELMLIGDFLAYIDIFSVLFLLGVLSRITTIMFVMKQAAARVASLTAGVVTRMQRLDIRQRRQRGAPTRARPKPDQSEDDRAYGGTWVMVALA</sequence>
<evidence type="ECO:0000313" key="4">
    <source>
        <dbReference type="Proteomes" id="UP000290401"/>
    </source>
</evidence>
<dbReference type="RefSeq" id="WP_128958209.1">
    <property type="nucleotide sequence ID" value="NZ_RDQZ01000005.1"/>
</dbReference>
<name>A0ABY0EC44_9BRAD</name>
<keyword evidence="2" id="KW-0472">Membrane</keyword>
<proteinExistence type="predicted"/>
<feature type="region of interest" description="Disordered" evidence="1">
    <location>
        <begin position="121"/>
        <end position="141"/>
    </location>
</feature>
<dbReference type="EMBL" id="RDQZ01000005">
    <property type="protein sequence ID" value="RXH15547.1"/>
    <property type="molecule type" value="Genomic_DNA"/>
</dbReference>
<evidence type="ECO:0000313" key="3">
    <source>
        <dbReference type="EMBL" id="RXH15547.1"/>
    </source>
</evidence>
<comment type="caution">
    <text evidence="3">The sequence shown here is derived from an EMBL/GenBank/DDBJ whole genome shotgun (WGS) entry which is preliminary data.</text>
</comment>